<dbReference type="Proteomes" id="UP000516361">
    <property type="component" value="Chromosome"/>
</dbReference>
<proteinExistence type="predicted"/>
<gene>
    <name evidence="2" type="ORF">OSSY52_13690</name>
</gene>
<accession>A0A7G1G427</accession>
<protein>
    <submittedName>
        <fullName evidence="2">Endonuclease</fullName>
    </submittedName>
</protein>
<dbReference type="InterPro" id="IPR000305">
    <property type="entry name" value="GIY-YIG_endonuc"/>
</dbReference>
<dbReference type="InterPro" id="IPR002837">
    <property type="entry name" value="DUF123"/>
</dbReference>
<dbReference type="InParanoid" id="A0A7G1G427"/>
<evidence type="ECO:0000259" key="1">
    <source>
        <dbReference type="SMART" id="SM00465"/>
    </source>
</evidence>
<keyword evidence="2" id="KW-0540">Nuclease</keyword>
<reference evidence="2 3" key="1">
    <citation type="submission" date="2018-06" db="EMBL/GenBank/DDBJ databases">
        <title>Genome sequencing of Oceanotoga sp. sy52.</title>
        <authorList>
            <person name="Mori K."/>
        </authorList>
    </citation>
    <scope>NUCLEOTIDE SEQUENCE [LARGE SCALE GENOMIC DNA]</scope>
    <source>
        <strain evidence="3">sy52</strain>
    </source>
</reference>
<evidence type="ECO:0000313" key="2">
    <source>
        <dbReference type="EMBL" id="BBE31228.1"/>
    </source>
</evidence>
<name>A0A7G1G427_9BACT</name>
<keyword evidence="2" id="KW-0255">Endonuclease</keyword>
<dbReference type="PANTHER" id="PTHR37460:SF1">
    <property type="entry name" value="ENDONUCLEASE III"/>
    <property type="match status" value="1"/>
</dbReference>
<dbReference type="RefSeq" id="WP_190613639.1">
    <property type="nucleotide sequence ID" value="NZ_AP018712.1"/>
</dbReference>
<organism evidence="2 3">
    <name type="scientific">Tepiditoga spiralis</name>
    <dbReference type="NCBI Taxonomy" id="2108365"/>
    <lineage>
        <taxon>Bacteria</taxon>
        <taxon>Thermotogati</taxon>
        <taxon>Thermotogota</taxon>
        <taxon>Thermotogae</taxon>
        <taxon>Petrotogales</taxon>
        <taxon>Petrotogaceae</taxon>
        <taxon>Tepiditoga</taxon>
    </lineage>
</organism>
<dbReference type="PANTHER" id="PTHR37460">
    <property type="entry name" value="ENDONUCLEASE III"/>
    <property type="match status" value="1"/>
</dbReference>
<sequence length="131" mass="15432">MNSGTYLLLVEIERDIEVKIKRKEIKIKKGKYLYVGSAMKNLHQRVGRHISFKEGDYKKHWHIDSLLENGKVLFSIIIPDGIYKEEKFSKKFNNNFNSIKNFGATDLKTDSNLFIIENTKKFFEFLNEILV</sequence>
<dbReference type="Pfam" id="PF01986">
    <property type="entry name" value="DUF123"/>
    <property type="match status" value="1"/>
</dbReference>
<dbReference type="AlphaFoldDB" id="A0A7G1G427"/>
<keyword evidence="2" id="KW-0378">Hydrolase</keyword>
<dbReference type="EMBL" id="AP018712">
    <property type="protein sequence ID" value="BBE31228.1"/>
    <property type="molecule type" value="Genomic_DNA"/>
</dbReference>
<feature type="domain" description="GIY-YIG" evidence="1">
    <location>
        <begin position="14"/>
        <end position="117"/>
    </location>
</feature>
<dbReference type="GO" id="GO:0004519">
    <property type="term" value="F:endonuclease activity"/>
    <property type="evidence" value="ECO:0007669"/>
    <property type="project" value="UniProtKB-KW"/>
</dbReference>
<evidence type="ECO:0000313" key="3">
    <source>
        <dbReference type="Proteomes" id="UP000516361"/>
    </source>
</evidence>
<dbReference type="KEGG" id="ocy:OSSY52_13690"/>
<keyword evidence="3" id="KW-1185">Reference proteome</keyword>
<dbReference type="SMART" id="SM00465">
    <property type="entry name" value="GIYc"/>
    <property type="match status" value="1"/>
</dbReference>